<dbReference type="InterPro" id="IPR015890">
    <property type="entry name" value="Chorismate_C"/>
</dbReference>
<dbReference type="PANTHER" id="PTHR11236:SF50">
    <property type="entry name" value="AMINODEOXYCHORISMATE SYNTHASE COMPONENT 1"/>
    <property type="match status" value="1"/>
</dbReference>
<dbReference type="AlphaFoldDB" id="A0A6J6BFU8"/>
<evidence type="ECO:0000259" key="1">
    <source>
        <dbReference type="Pfam" id="PF00425"/>
    </source>
</evidence>
<accession>A0A6J6BFU8</accession>
<dbReference type="PRINTS" id="PR00095">
    <property type="entry name" value="ANTSNTHASEI"/>
</dbReference>
<dbReference type="Gene3D" id="3.60.120.10">
    <property type="entry name" value="Anthranilate synthase"/>
    <property type="match status" value="1"/>
</dbReference>
<dbReference type="InterPro" id="IPR005801">
    <property type="entry name" value="ADC_synthase"/>
</dbReference>
<dbReference type="PANTHER" id="PTHR11236">
    <property type="entry name" value="AMINOBENZOATE/ANTHRANILATE SYNTHASE"/>
    <property type="match status" value="1"/>
</dbReference>
<proteinExistence type="predicted"/>
<gene>
    <name evidence="2" type="ORF">UFOPK1399_00890</name>
</gene>
<reference evidence="2" key="1">
    <citation type="submission" date="2020-05" db="EMBL/GenBank/DDBJ databases">
        <authorList>
            <person name="Chiriac C."/>
            <person name="Salcher M."/>
            <person name="Ghai R."/>
            <person name="Kavagutti S V."/>
        </authorList>
    </citation>
    <scope>NUCLEOTIDE SEQUENCE</scope>
</reference>
<dbReference type="EMBL" id="CAEZSD010000117">
    <property type="protein sequence ID" value="CAB4537990.1"/>
    <property type="molecule type" value="Genomic_DNA"/>
</dbReference>
<dbReference type="Pfam" id="PF00425">
    <property type="entry name" value="Chorismate_bind"/>
    <property type="match status" value="1"/>
</dbReference>
<dbReference type="InterPro" id="IPR019999">
    <property type="entry name" value="Anth_synth_I-like"/>
</dbReference>
<sequence>MNACYELRNKLSDQVPHLAGLFTELLHENPAPFAQYLRIPGLEFASASPERLLSVDQGKVLTSPIKGTIRESDAIFGEKDKAENLMIVDLMRNDLGQICSHGSIEVTDLFRTEKHPGLTHLVSDVAGQLGDGITWREILGAISPAGSVSGAPKSSAVSTIAHHEKFNRKIYCGALGWVQGERAELAVGIRTFWKGEDNVLRFGTGAGITWGSDARSEWAETQLKARKLISIAGGEWRE</sequence>
<dbReference type="GO" id="GO:0046820">
    <property type="term" value="F:4-amino-4-deoxychorismate synthase activity"/>
    <property type="evidence" value="ECO:0007669"/>
    <property type="project" value="TreeGrafter"/>
</dbReference>
<dbReference type="SUPFAM" id="SSF56322">
    <property type="entry name" value="ADC synthase"/>
    <property type="match status" value="1"/>
</dbReference>
<protein>
    <submittedName>
        <fullName evidence="2">Unannotated protein</fullName>
    </submittedName>
</protein>
<dbReference type="GO" id="GO:0000162">
    <property type="term" value="P:L-tryptophan biosynthetic process"/>
    <property type="evidence" value="ECO:0007669"/>
    <property type="project" value="TreeGrafter"/>
</dbReference>
<name>A0A6J6BFU8_9ZZZZ</name>
<evidence type="ECO:0000313" key="2">
    <source>
        <dbReference type="EMBL" id="CAB4537990.1"/>
    </source>
</evidence>
<feature type="domain" description="Chorismate-utilising enzyme C-terminal" evidence="1">
    <location>
        <begin position="17"/>
        <end position="224"/>
    </location>
</feature>
<organism evidence="2">
    <name type="scientific">freshwater metagenome</name>
    <dbReference type="NCBI Taxonomy" id="449393"/>
    <lineage>
        <taxon>unclassified sequences</taxon>
        <taxon>metagenomes</taxon>
        <taxon>ecological metagenomes</taxon>
    </lineage>
</organism>